<dbReference type="EMBL" id="KZ502442">
    <property type="protein sequence ID" value="PKU78896.1"/>
    <property type="molecule type" value="Genomic_DNA"/>
</dbReference>
<evidence type="ECO:0000313" key="2">
    <source>
        <dbReference type="EMBL" id="PKU78896.1"/>
    </source>
</evidence>
<protein>
    <submittedName>
        <fullName evidence="2">Uncharacterized protein</fullName>
    </submittedName>
</protein>
<organism evidence="2 3">
    <name type="scientific">Dendrobium catenatum</name>
    <dbReference type="NCBI Taxonomy" id="906689"/>
    <lineage>
        <taxon>Eukaryota</taxon>
        <taxon>Viridiplantae</taxon>
        <taxon>Streptophyta</taxon>
        <taxon>Embryophyta</taxon>
        <taxon>Tracheophyta</taxon>
        <taxon>Spermatophyta</taxon>
        <taxon>Magnoliopsida</taxon>
        <taxon>Liliopsida</taxon>
        <taxon>Asparagales</taxon>
        <taxon>Orchidaceae</taxon>
        <taxon>Epidendroideae</taxon>
        <taxon>Malaxideae</taxon>
        <taxon>Dendrobiinae</taxon>
        <taxon>Dendrobium</taxon>
    </lineage>
</organism>
<accession>A0A2I0WTB5</accession>
<sequence>MSFSILASLISSTRRPKRRSKRSSDGLRPPSTMSILVSLHFASIFFIYLKSYILRFHPSEMFELRKDWIFFMIGS</sequence>
<reference evidence="2 3" key="1">
    <citation type="journal article" date="2016" name="Sci. Rep.">
        <title>The Dendrobium catenatum Lindl. genome sequence provides insights into polysaccharide synthase, floral development and adaptive evolution.</title>
        <authorList>
            <person name="Zhang G.Q."/>
            <person name="Xu Q."/>
            <person name="Bian C."/>
            <person name="Tsai W.C."/>
            <person name="Yeh C.M."/>
            <person name="Liu K.W."/>
            <person name="Yoshida K."/>
            <person name="Zhang L.S."/>
            <person name="Chang S.B."/>
            <person name="Chen F."/>
            <person name="Shi Y."/>
            <person name="Su Y.Y."/>
            <person name="Zhang Y.Q."/>
            <person name="Chen L.J."/>
            <person name="Yin Y."/>
            <person name="Lin M."/>
            <person name="Huang H."/>
            <person name="Deng H."/>
            <person name="Wang Z.W."/>
            <person name="Zhu S.L."/>
            <person name="Zhao X."/>
            <person name="Deng C."/>
            <person name="Niu S.C."/>
            <person name="Huang J."/>
            <person name="Wang M."/>
            <person name="Liu G.H."/>
            <person name="Yang H.J."/>
            <person name="Xiao X.J."/>
            <person name="Hsiao Y.Y."/>
            <person name="Wu W.L."/>
            <person name="Chen Y.Y."/>
            <person name="Mitsuda N."/>
            <person name="Ohme-Takagi M."/>
            <person name="Luo Y.B."/>
            <person name="Van de Peer Y."/>
            <person name="Liu Z.J."/>
        </authorList>
    </citation>
    <scope>NUCLEOTIDE SEQUENCE [LARGE SCALE GENOMIC DNA]</scope>
    <source>
        <tissue evidence="2">The whole plant</tissue>
    </source>
</reference>
<reference evidence="2 3" key="2">
    <citation type="journal article" date="2017" name="Nature">
        <title>The Apostasia genome and the evolution of orchids.</title>
        <authorList>
            <person name="Zhang G.Q."/>
            <person name="Liu K.W."/>
            <person name="Li Z."/>
            <person name="Lohaus R."/>
            <person name="Hsiao Y.Y."/>
            <person name="Niu S.C."/>
            <person name="Wang J.Y."/>
            <person name="Lin Y.C."/>
            <person name="Xu Q."/>
            <person name="Chen L.J."/>
            <person name="Yoshida K."/>
            <person name="Fujiwara S."/>
            <person name="Wang Z.W."/>
            <person name="Zhang Y.Q."/>
            <person name="Mitsuda N."/>
            <person name="Wang M."/>
            <person name="Liu G.H."/>
            <person name="Pecoraro L."/>
            <person name="Huang H.X."/>
            <person name="Xiao X.J."/>
            <person name="Lin M."/>
            <person name="Wu X.Y."/>
            <person name="Wu W.L."/>
            <person name="Chen Y.Y."/>
            <person name="Chang S.B."/>
            <person name="Sakamoto S."/>
            <person name="Ohme-Takagi M."/>
            <person name="Yagi M."/>
            <person name="Zeng S.J."/>
            <person name="Shen C.Y."/>
            <person name="Yeh C.M."/>
            <person name="Luo Y.B."/>
            <person name="Tsai W.C."/>
            <person name="Van de Peer Y."/>
            <person name="Liu Z.J."/>
        </authorList>
    </citation>
    <scope>NUCLEOTIDE SEQUENCE [LARGE SCALE GENOMIC DNA]</scope>
    <source>
        <tissue evidence="2">The whole plant</tissue>
    </source>
</reference>
<keyword evidence="1" id="KW-0472">Membrane</keyword>
<feature type="transmembrane region" description="Helical" evidence="1">
    <location>
        <begin position="30"/>
        <end position="49"/>
    </location>
</feature>
<keyword evidence="3" id="KW-1185">Reference proteome</keyword>
<gene>
    <name evidence="2" type="ORF">MA16_Dca000240</name>
</gene>
<keyword evidence="1" id="KW-1133">Transmembrane helix</keyword>
<dbReference type="AlphaFoldDB" id="A0A2I0WTB5"/>
<keyword evidence="1" id="KW-0812">Transmembrane</keyword>
<proteinExistence type="predicted"/>
<dbReference type="Proteomes" id="UP000233837">
    <property type="component" value="Unassembled WGS sequence"/>
</dbReference>
<evidence type="ECO:0000313" key="3">
    <source>
        <dbReference type="Proteomes" id="UP000233837"/>
    </source>
</evidence>
<evidence type="ECO:0000256" key="1">
    <source>
        <dbReference type="SAM" id="Phobius"/>
    </source>
</evidence>
<name>A0A2I0WTB5_9ASPA</name>